<proteinExistence type="predicted"/>
<accession>A0A166HR16</accession>
<dbReference type="EMBL" id="LIIN01000058">
    <property type="protein sequence ID" value="KZX21032.1"/>
    <property type="molecule type" value="Genomic_DNA"/>
</dbReference>
<evidence type="ECO:0000256" key="1">
    <source>
        <dbReference type="ARBA" id="ARBA00023002"/>
    </source>
</evidence>
<dbReference type="GO" id="GO:0008926">
    <property type="term" value="F:mannitol-1-phosphate 5-dehydrogenase activity"/>
    <property type="evidence" value="ECO:0007669"/>
    <property type="project" value="UniProtKB-EC"/>
</dbReference>
<dbReference type="GO" id="GO:0019592">
    <property type="term" value="P:mannitol catabolic process"/>
    <property type="evidence" value="ECO:0007669"/>
    <property type="project" value="TreeGrafter"/>
</dbReference>
<dbReference type="PANTHER" id="PTHR30524:SF0">
    <property type="entry name" value="ALTRONATE OXIDOREDUCTASE-RELATED"/>
    <property type="match status" value="1"/>
</dbReference>
<dbReference type="PATRIC" id="fig|1671680.3.peg.1982"/>
<dbReference type="EC" id="1.1.1.17" evidence="4"/>
<dbReference type="Gene3D" id="3.40.50.720">
    <property type="entry name" value="NAD(P)-binding Rossmann-like Domain"/>
    <property type="match status" value="1"/>
</dbReference>
<dbReference type="PANTHER" id="PTHR30524">
    <property type="entry name" value="MANNITOL-1-PHOSPHATE 5-DEHYDROGENASE"/>
    <property type="match status" value="1"/>
</dbReference>
<reference evidence="4 5" key="1">
    <citation type="submission" date="2015-08" db="EMBL/GenBank/DDBJ databases">
        <title>Draft Genome Sequence of Rathayibacter sp. Strain VKM Ac-2596 Isolated from Leaf Gall Induced by Plant-Parasitic Nematodes.</title>
        <authorList>
            <person name="Vasilenko O.V."/>
            <person name="Starodumova I.P."/>
            <person name="Tarlachkov S.V."/>
            <person name="Dorofeeva L.V."/>
            <person name="Evtushenko L.I."/>
        </authorList>
    </citation>
    <scope>NUCLEOTIDE SEQUENCE [LARGE SCALE GENOMIC DNA]</scope>
    <source>
        <strain evidence="4 5">VKM Ac-2596</strain>
    </source>
</reference>
<comment type="caution">
    <text evidence="4">The sequence shown here is derived from an EMBL/GenBank/DDBJ whole genome shotgun (WGS) entry which is preliminary data.</text>
</comment>
<feature type="compositionally biased region" description="Low complexity" evidence="2">
    <location>
        <begin position="86"/>
        <end position="100"/>
    </location>
</feature>
<dbReference type="Proteomes" id="UP000076717">
    <property type="component" value="Unassembled WGS sequence"/>
</dbReference>
<protein>
    <submittedName>
        <fullName evidence="4">Mannitol-1-phosphate 5-dehydrogenase</fullName>
        <ecNumber evidence="4">1.1.1.17</ecNumber>
    </submittedName>
</protein>
<keyword evidence="5" id="KW-1185">Reference proteome</keyword>
<dbReference type="SUPFAM" id="SSF51735">
    <property type="entry name" value="NAD(P)-binding Rossmann-fold domains"/>
    <property type="match status" value="1"/>
</dbReference>
<feature type="domain" description="Mannitol dehydrogenase N-terminal" evidence="3">
    <location>
        <begin position="3"/>
        <end position="58"/>
    </location>
</feature>
<dbReference type="InterPro" id="IPR036291">
    <property type="entry name" value="NAD(P)-bd_dom_sf"/>
</dbReference>
<dbReference type="AlphaFoldDB" id="A0A166HR16"/>
<name>A0A166HR16_9MICO</name>
<evidence type="ECO:0000259" key="3">
    <source>
        <dbReference type="Pfam" id="PF01232"/>
    </source>
</evidence>
<evidence type="ECO:0000313" key="4">
    <source>
        <dbReference type="EMBL" id="KZX21032.1"/>
    </source>
</evidence>
<feature type="region of interest" description="Disordered" evidence="2">
    <location>
        <begin position="52"/>
        <end position="100"/>
    </location>
</feature>
<evidence type="ECO:0000313" key="5">
    <source>
        <dbReference type="Proteomes" id="UP000076717"/>
    </source>
</evidence>
<dbReference type="Pfam" id="PF01232">
    <property type="entry name" value="Mannitol_dh"/>
    <property type="match status" value="1"/>
</dbReference>
<keyword evidence="1 4" id="KW-0560">Oxidoreductase</keyword>
<dbReference type="InterPro" id="IPR013131">
    <property type="entry name" value="Mannitol_DH_N"/>
</dbReference>
<gene>
    <name evidence="4" type="primary">mtlD_2</name>
    <name evidence="4" type="ORF">ACH61_01867</name>
</gene>
<evidence type="ECO:0000256" key="2">
    <source>
        <dbReference type="SAM" id="MobiDB-lite"/>
    </source>
</evidence>
<dbReference type="GO" id="GO:0005829">
    <property type="term" value="C:cytosol"/>
    <property type="evidence" value="ECO:0007669"/>
    <property type="project" value="TreeGrafter"/>
</dbReference>
<sequence>MPTAVHFGAGNIGRGFVGLILHGAGYELVFADVNSELIGRLAAADSYEVHEVGEDSATHVSTASAPSTPPPRRRRSSARSPPPTSSRPRSVRTSSASSLR</sequence>
<organism evidence="4 5">
    <name type="scientific">Rathayibacter tanaceti</name>
    <dbReference type="NCBI Taxonomy" id="1671680"/>
    <lineage>
        <taxon>Bacteria</taxon>
        <taxon>Bacillati</taxon>
        <taxon>Actinomycetota</taxon>
        <taxon>Actinomycetes</taxon>
        <taxon>Micrococcales</taxon>
        <taxon>Microbacteriaceae</taxon>
        <taxon>Rathayibacter</taxon>
    </lineage>
</organism>